<dbReference type="EMBL" id="CP154795">
    <property type="protein sequence ID" value="XAN08957.1"/>
    <property type="molecule type" value="Genomic_DNA"/>
</dbReference>
<keyword evidence="2" id="KW-1003">Cell membrane</keyword>
<evidence type="ECO:0000313" key="5">
    <source>
        <dbReference type="Proteomes" id="UP001442841"/>
    </source>
</evidence>
<protein>
    <recommendedName>
        <fullName evidence="2">Biotin transporter</fullName>
    </recommendedName>
</protein>
<feature type="transmembrane region" description="Helical" evidence="3">
    <location>
        <begin position="95"/>
        <end position="116"/>
    </location>
</feature>
<dbReference type="Gene3D" id="1.10.1760.20">
    <property type="match status" value="1"/>
</dbReference>
<keyword evidence="2 3" id="KW-0472">Membrane</keyword>
<dbReference type="InterPro" id="IPR003784">
    <property type="entry name" value="BioY"/>
</dbReference>
<keyword evidence="5" id="KW-1185">Reference proteome</keyword>
<keyword evidence="3" id="KW-0812">Transmembrane</keyword>
<feature type="transmembrane region" description="Helical" evidence="3">
    <location>
        <begin position="122"/>
        <end position="146"/>
    </location>
</feature>
<reference evidence="4 5" key="1">
    <citation type="submission" date="2024-04" db="EMBL/GenBank/DDBJ databases">
        <title>Isolation of an actinomycete strain from pig manure.</title>
        <authorList>
            <person name="Gong T."/>
            <person name="Yu Z."/>
            <person name="An M."/>
            <person name="Wei C."/>
            <person name="Yang W."/>
            <person name="Liu L."/>
        </authorList>
    </citation>
    <scope>NUCLEOTIDE SEQUENCE [LARGE SCALE GENOMIC DNA]</scope>
    <source>
        <strain evidence="4 5">ZF39</strain>
    </source>
</reference>
<comment type="similarity">
    <text evidence="1 2">Belongs to the BioY family.</text>
</comment>
<feature type="transmembrane region" description="Helical" evidence="3">
    <location>
        <begin position="60"/>
        <end position="88"/>
    </location>
</feature>
<proteinExistence type="inferred from homology"/>
<name>A0ABZ3FVZ4_9ACTN</name>
<keyword evidence="2" id="KW-0813">Transport</keyword>
<evidence type="ECO:0000256" key="1">
    <source>
        <dbReference type="ARBA" id="ARBA00010692"/>
    </source>
</evidence>
<dbReference type="PIRSF" id="PIRSF016661">
    <property type="entry name" value="BioY"/>
    <property type="match status" value="1"/>
</dbReference>
<keyword evidence="3" id="KW-1133">Transmembrane helix</keyword>
<sequence length="202" mass="20469">MTAPSRRSFTPTDVALVAVFAALIAVLSIMPAITIAGPVPITLQTLGVALAGLVLGPLRGFLAVVLYLVVGFAGLPVFAGGAAGLAVLGKPSAGYLLSFPVAALVAGLLVTVLPRLPGPRYLWYFLSGIAASILVIHPAGILGLMVNANMSLGKAFLTDIAFWPGDVVKNLVAAGLALAVHKAFPDLVLGRSRKPAAATVAV</sequence>
<evidence type="ECO:0000313" key="4">
    <source>
        <dbReference type="EMBL" id="XAN08957.1"/>
    </source>
</evidence>
<gene>
    <name evidence="4" type="ORF">AADG42_17130</name>
</gene>
<dbReference type="PANTHER" id="PTHR34295:SF1">
    <property type="entry name" value="BIOTIN TRANSPORTER BIOY"/>
    <property type="match status" value="1"/>
</dbReference>
<dbReference type="RefSeq" id="WP_425310391.1">
    <property type="nucleotide sequence ID" value="NZ_CP154795.1"/>
</dbReference>
<evidence type="ECO:0000256" key="3">
    <source>
        <dbReference type="SAM" id="Phobius"/>
    </source>
</evidence>
<dbReference type="Pfam" id="PF02632">
    <property type="entry name" value="BioY"/>
    <property type="match status" value="1"/>
</dbReference>
<organism evidence="4 5">
    <name type="scientific">Ammonicoccus fulvus</name>
    <dbReference type="NCBI Taxonomy" id="3138240"/>
    <lineage>
        <taxon>Bacteria</taxon>
        <taxon>Bacillati</taxon>
        <taxon>Actinomycetota</taxon>
        <taxon>Actinomycetes</taxon>
        <taxon>Propionibacteriales</taxon>
        <taxon>Propionibacteriaceae</taxon>
        <taxon>Ammonicoccus</taxon>
    </lineage>
</organism>
<evidence type="ECO:0000256" key="2">
    <source>
        <dbReference type="PIRNR" id="PIRNR016661"/>
    </source>
</evidence>
<comment type="subcellular location">
    <subcellularLocation>
        <location evidence="2">Cell membrane</location>
        <topology evidence="2">Multi-pass membrane protein</topology>
    </subcellularLocation>
</comment>
<dbReference type="Proteomes" id="UP001442841">
    <property type="component" value="Chromosome"/>
</dbReference>
<dbReference type="PANTHER" id="PTHR34295">
    <property type="entry name" value="BIOTIN TRANSPORTER BIOY"/>
    <property type="match status" value="1"/>
</dbReference>
<accession>A0ABZ3FVZ4</accession>